<keyword evidence="20" id="KW-1185">Reference proteome</keyword>
<dbReference type="GO" id="GO:0036376">
    <property type="term" value="P:sodium ion export across plasma membrane"/>
    <property type="evidence" value="ECO:0007669"/>
    <property type="project" value="TreeGrafter"/>
</dbReference>
<evidence type="ECO:0000256" key="10">
    <source>
        <dbReference type="ARBA" id="ARBA00022958"/>
    </source>
</evidence>
<evidence type="ECO:0000256" key="14">
    <source>
        <dbReference type="ARBA" id="ARBA00023136"/>
    </source>
</evidence>
<dbReference type="SFLD" id="SFLDG00002">
    <property type="entry name" value="C1.7:_P-type_atpase_like"/>
    <property type="match status" value="1"/>
</dbReference>
<feature type="transmembrane region" description="Helical" evidence="15">
    <location>
        <begin position="244"/>
        <end position="267"/>
    </location>
</feature>
<evidence type="ECO:0000313" key="20">
    <source>
        <dbReference type="Proteomes" id="UP000194236"/>
    </source>
</evidence>
<feature type="domain" description="Cation-transporting P-type ATPase C-terminal" evidence="17">
    <location>
        <begin position="756"/>
        <end position="968"/>
    </location>
</feature>
<keyword evidence="10 15" id="KW-0630">Potassium</keyword>
<dbReference type="GO" id="GO:0005391">
    <property type="term" value="F:P-type sodium:potassium-exchanging transporter activity"/>
    <property type="evidence" value="ECO:0007669"/>
    <property type="project" value="TreeGrafter"/>
</dbReference>
<dbReference type="InterPro" id="IPR023214">
    <property type="entry name" value="HAD_sf"/>
</dbReference>
<dbReference type="InterPro" id="IPR050510">
    <property type="entry name" value="Cation_transp_ATPase_P-type"/>
</dbReference>
<feature type="transmembrane region" description="Helical" evidence="15">
    <location>
        <begin position="23"/>
        <end position="44"/>
    </location>
</feature>
<dbReference type="PANTHER" id="PTHR43294:SF21">
    <property type="entry name" value="CATION TRANSPORTING ATPASE"/>
    <property type="match status" value="1"/>
</dbReference>
<evidence type="ECO:0000256" key="12">
    <source>
        <dbReference type="ARBA" id="ARBA00022989"/>
    </source>
</evidence>
<evidence type="ECO:0000259" key="18">
    <source>
        <dbReference type="Pfam" id="PF00690"/>
    </source>
</evidence>
<dbReference type="Pfam" id="PF00689">
    <property type="entry name" value="Cation_ATPase_C"/>
    <property type="match status" value="1"/>
</dbReference>
<dbReference type="SUPFAM" id="SSF81660">
    <property type="entry name" value="Metal cation-transporting ATPase, ATP-binding domain N"/>
    <property type="match status" value="1"/>
</dbReference>
<dbReference type="PROSITE" id="PS00154">
    <property type="entry name" value="ATPASE_E1_E2"/>
    <property type="match status" value="1"/>
</dbReference>
<dbReference type="Gene3D" id="1.20.1110.10">
    <property type="entry name" value="Calcium-transporting ATPase, transmembrane domain"/>
    <property type="match status" value="1"/>
</dbReference>
<dbReference type="EMBL" id="MUJZ01008227">
    <property type="protein sequence ID" value="OTF82492.1"/>
    <property type="molecule type" value="Genomic_DNA"/>
</dbReference>
<feature type="transmembrane region" description="Helical" evidence="15">
    <location>
        <begin position="732"/>
        <end position="752"/>
    </location>
</feature>
<name>A0A1Y3BNW9_EURMA</name>
<evidence type="ECO:0000256" key="9">
    <source>
        <dbReference type="ARBA" id="ARBA00022840"/>
    </source>
</evidence>
<dbReference type="GO" id="GO:0016887">
    <property type="term" value="F:ATP hydrolysis activity"/>
    <property type="evidence" value="ECO:0007669"/>
    <property type="project" value="InterPro"/>
</dbReference>
<dbReference type="GO" id="GO:0005886">
    <property type="term" value="C:plasma membrane"/>
    <property type="evidence" value="ECO:0007669"/>
    <property type="project" value="UniProtKB-SubCell"/>
</dbReference>
<feature type="domain" description="P-type ATPase A" evidence="16">
    <location>
        <begin position="114"/>
        <end position="226"/>
    </location>
</feature>
<gene>
    <name evidence="19" type="ORF">BLA29_001405</name>
</gene>
<dbReference type="InterPro" id="IPR001757">
    <property type="entry name" value="P_typ_ATPase"/>
</dbReference>
<dbReference type="GO" id="GO:1990573">
    <property type="term" value="P:potassium ion import across plasma membrane"/>
    <property type="evidence" value="ECO:0007669"/>
    <property type="project" value="TreeGrafter"/>
</dbReference>
<dbReference type="GO" id="GO:0046872">
    <property type="term" value="F:metal ion binding"/>
    <property type="evidence" value="ECO:0007669"/>
    <property type="project" value="UniProtKB-KW"/>
</dbReference>
<evidence type="ECO:0000259" key="16">
    <source>
        <dbReference type="Pfam" id="PF00122"/>
    </source>
</evidence>
<feature type="transmembrane region" description="Helical" evidence="15">
    <location>
        <begin position="880"/>
        <end position="897"/>
    </location>
</feature>
<keyword evidence="3 15" id="KW-0813">Transport</keyword>
<feature type="transmembrane region" description="Helical" evidence="15">
    <location>
        <begin position="273"/>
        <end position="300"/>
    </location>
</feature>
<dbReference type="PANTHER" id="PTHR43294">
    <property type="entry name" value="SODIUM/POTASSIUM-TRANSPORTING ATPASE SUBUNIT ALPHA"/>
    <property type="match status" value="1"/>
</dbReference>
<dbReference type="GO" id="GO:1902600">
    <property type="term" value="P:proton transmembrane transport"/>
    <property type="evidence" value="ECO:0007669"/>
    <property type="project" value="TreeGrafter"/>
</dbReference>
<evidence type="ECO:0000256" key="5">
    <source>
        <dbReference type="ARBA" id="ARBA00022538"/>
    </source>
</evidence>
<organism evidence="19 20">
    <name type="scientific">Euroglyphus maynei</name>
    <name type="common">Mayne's house dust mite</name>
    <dbReference type="NCBI Taxonomy" id="6958"/>
    <lineage>
        <taxon>Eukaryota</taxon>
        <taxon>Metazoa</taxon>
        <taxon>Ecdysozoa</taxon>
        <taxon>Arthropoda</taxon>
        <taxon>Chelicerata</taxon>
        <taxon>Arachnida</taxon>
        <taxon>Acari</taxon>
        <taxon>Acariformes</taxon>
        <taxon>Sarcoptiformes</taxon>
        <taxon>Astigmata</taxon>
        <taxon>Psoroptidia</taxon>
        <taxon>Analgoidea</taxon>
        <taxon>Pyroglyphidae</taxon>
        <taxon>Pyroglyphinae</taxon>
        <taxon>Euroglyphus</taxon>
    </lineage>
</organism>
<dbReference type="PRINTS" id="PR00121">
    <property type="entry name" value="NAKATPASE"/>
</dbReference>
<feature type="domain" description="Cation-transporting P-type ATPase N-terminal" evidence="18">
    <location>
        <begin position="2"/>
        <end position="38"/>
    </location>
</feature>
<dbReference type="AlphaFoldDB" id="A0A1Y3BNW9"/>
<feature type="transmembrane region" description="Helical" evidence="15">
    <location>
        <begin position="943"/>
        <end position="961"/>
    </location>
</feature>
<evidence type="ECO:0000256" key="2">
    <source>
        <dbReference type="ARBA" id="ARBA00006934"/>
    </source>
</evidence>
<dbReference type="SUPFAM" id="SSF81653">
    <property type="entry name" value="Calcium ATPase, transduction domain A"/>
    <property type="match status" value="1"/>
</dbReference>
<evidence type="ECO:0000256" key="6">
    <source>
        <dbReference type="ARBA" id="ARBA00022553"/>
    </source>
</evidence>
<evidence type="ECO:0000256" key="13">
    <source>
        <dbReference type="ARBA" id="ARBA00023065"/>
    </source>
</evidence>
<accession>A0A1Y3BNW9</accession>
<proteinExistence type="inferred from homology"/>
<dbReference type="SFLD" id="SFLDS00003">
    <property type="entry name" value="Haloacid_Dehalogenase"/>
    <property type="match status" value="1"/>
</dbReference>
<dbReference type="PRINTS" id="PR00119">
    <property type="entry name" value="CATATPASE"/>
</dbReference>
<keyword evidence="8 15" id="KW-0547">Nucleotide-binding</keyword>
<feature type="transmembrane region" description="Helical" evidence="15">
    <location>
        <begin position="76"/>
        <end position="99"/>
    </location>
</feature>
<dbReference type="NCBIfam" id="TIGR01106">
    <property type="entry name" value="ATPase-IIC_X-K"/>
    <property type="match status" value="1"/>
</dbReference>
<evidence type="ECO:0000256" key="8">
    <source>
        <dbReference type="ARBA" id="ARBA00022741"/>
    </source>
</evidence>
<dbReference type="Pfam" id="PF13246">
    <property type="entry name" value="Cation_ATPase"/>
    <property type="match status" value="1"/>
</dbReference>
<keyword evidence="6" id="KW-0597">Phosphoprotein</keyword>
<dbReference type="GO" id="GO:0030007">
    <property type="term" value="P:intracellular potassium ion homeostasis"/>
    <property type="evidence" value="ECO:0007669"/>
    <property type="project" value="TreeGrafter"/>
</dbReference>
<evidence type="ECO:0000256" key="3">
    <source>
        <dbReference type="ARBA" id="ARBA00022448"/>
    </source>
</evidence>
<dbReference type="InterPro" id="IPR004014">
    <property type="entry name" value="ATPase_P-typ_cation-transptr_N"/>
</dbReference>
<evidence type="ECO:0000256" key="4">
    <source>
        <dbReference type="ARBA" id="ARBA00022475"/>
    </source>
</evidence>
<keyword evidence="9 15" id="KW-0067">ATP-binding</keyword>
<dbReference type="InterPro" id="IPR023299">
    <property type="entry name" value="ATPase_P-typ_cyto_dom_N"/>
</dbReference>
<dbReference type="InterPro" id="IPR059000">
    <property type="entry name" value="ATPase_P-type_domA"/>
</dbReference>
<comment type="similarity">
    <text evidence="2 15">Belongs to the cation transport ATPase (P-type) (TC 3.A.3) family. Type IIC subfamily.</text>
</comment>
<dbReference type="InterPro" id="IPR005775">
    <property type="entry name" value="P-type_ATPase_IIC"/>
</dbReference>
<evidence type="ECO:0000313" key="19">
    <source>
        <dbReference type="EMBL" id="OTF82492.1"/>
    </source>
</evidence>
<feature type="transmembrane region" description="Helical" evidence="15">
    <location>
        <begin position="758"/>
        <end position="780"/>
    </location>
</feature>
<evidence type="ECO:0000256" key="11">
    <source>
        <dbReference type="ARBA" id="ARBA00022967"/>
    </source>
</evidence>
<comment type="subcellular location">
    <subcellularLocation>
        <location evidence="1 15">Cell membrane</location>
        <topology evidence="1 15">Multi-pass membrane protein</topology>
    </subcellularLocation>
</comment>
<protein>
    <recommendedName>
        <fullName evidence="15">Sodium/potassium-transporting ATPase subunit alpha</fullName>
    </recommendedName>
</protein>
<dbReference type="Gene3D" id="3.40.50.1000">
    <property type="entry name" value="HAD superfamily/HAD-like"/>
    <property type="match status" value="1"/>
</dbReference>
<keyword evidence="12 15" id="KW-1133">Transmembrane helix</keyword>
<evidence type="ECO:0000256" key="7">
    <source>
        <dbReference type="ARBA" id="ARBA00022692"/>
    </source>
</evidence>
<reference evidence="19 20" key="1">
    <citation type="submission" date="2017-03" db="EMBL/GenBank/DDBJ databases">
        <title>Genome Survey of Euroglyphus maynei.</title>
        <authorList>
            <person name="Arlian L.G."/>
            <person name="Morgan M.S."/>
            <person name="Rider S.D."/>
        </authorList>
    </citation>
    <scope>NUCLEOTIDE SEQUENCE [LARGE SCALE GENOMIC DNA]</scope>
    <source>
        <strain evidence="19">Arlian Lab</strain>
        <tissue evidence="19">Whole body</tissue>
    </source>
</reference>
<feature type="transmembrane region" description="Helical" evidence="15">
    <location>
        <begin position="909"/>
        <end position="931"/>
    </location>
</feature>
<dbReference type="FunFam" id="3.40.50.1000:FF:000083">
    <property type="entry name" value="Sodium/potassium-transporting ATPase subunit alpha"/>
    <property type="match status" value="1"/>
</dbReference>
<keyword evidence="4" id="KW-1003">Cell membrane</keyword>
<dbReference type="Proteomes" id="UP000194236">
    <property type="component" value="Unassembled WGS sequence"/>
</dbReference>
<dbReference type="SUPFAM" id="SSF81665">
    <property type="entry name" value="Calcium ATPase, transmembrane domain M"/>
    <property type="match status" value="1"/>
</dbReference>
<dbReference type="InterPro" id="IPR023298">
    <property type="entry name" value="ATPase_P-typ_TM_dom_sf"/>
</dbReference>
<dbReference type="InterPro" id="IPR006068">
    <property type="entry name" value="ATPase_P-typ_cation-transptr_C"/>
</dbReference>
<dbReference type="Pfam" id="PF00690">
    <property type="entry name" value="Cation_ATPase_N"/>
    <property type="match status" value="1"/>
</dbReference>
<feature type="transmembrane region" description="Helical" evidence="15">
    <location>
        <begin position="809"/>
        <end position="831"/>
    </location>
</feature>
<dbReference type="Gene3D" id="3.40.1110.10">
    <property type="entry name" value="Calcium-transporting ATPase, cytoplasmic domain N"/>
    <property type="match status" value="1"/>
</dbReference>
<keyword evidence="11" id="KW-1278">Translocase</keyword>
<dbReference type="FunFam" id="1.20.1110.10:FF:000095">
    <property type="entry name" value="Sodium/potassium-transporting ATPase subunit alpha-1"/>
    <property type="match status" value="1"/>
</dbReference>
<dbReference type="NCBIfam" id="TIGR01494">
    <property type="entry name" value="ATPase_P-type"/>
    <property type="match status" value="2"/>
</dbReference>
<dbReference type="GO" id="GO:0006883">
    <property type="term" value="P:intracellular sodium ion homeostasis"/>
    <property type="evidence" value="ECO:0007669"/>
    <property type="project" value="TreeGrafter"/>
</dbReference>
<keyword evidence="7 15" id="KW-0812">Transmembrane</keyword>
<sequence>MYGLNTFTPPKSRPWYLLFLKEMTSGFALLLWFAGIASFVAFFTEHKNEDVRFVLFACHKNFSRFLFLFHSHHHHYYYQAYLGGALIFTVVMTGLFSYYQQMSSSKVFKSFKQMTPQYAFVLRNGRKQEILAEQLVVGDIVYCNAGDRIPADIRIIHSDGMKIDNSSITGESKPLLRTIERCDDDNQSYLEASNLAFFSTNCTDGNGIGIIIATGDNTVIGDLASIVSNIGEQTTPIAREISSFVNIITIISLLSGALFFGLTIYFGQSIFNAFILMIGITVGNVPEGLLPALTVVLTVAAKRMAAKKCMVKHLEAVETLGSTSVICTDKTGTLTQNRMTVEHLWFGGDSYLNRGEMFCLDEEENEHIKQRLDWLSLKRCAMLCSRAEFLDDNPIIKNRKTLGDASETAIMKFLEESIGPVEQYRQLYPKLAEKPFNSTTKYQYSIHRKNNPNTGLFSSHFLVMKGAPERILERCKWRVNDEGKTFPIDNRFITMFEDVYRDYGSHGERVLAFCDREFTNEEFDEYYQFDGKNLDEIIELNNLRFLGLISMIDPPRPDVPNAVSLCRQAGIRVVMITGDHPITAQAIAKMCGIISIEHRGTSIASLRSTTSIINNQRSIVVPGNELEEMPDDDLRQVLESYGEIVFARTSPKQKLRVVEQFQALGEIVAVTGDGVNDSLALKKADIGIAMGITGSEVSKQAADMILLDDNFATIVIGIEEGRRIFDNLKKTISYILAGNVTTIYPFILYAVLGIPLAISTPTALLIALGTDMVPAISLAYEKSENDIMNIGPRNAKKDRMVDGRLLQRAYLTIGIMISSAAFFSYFITMWYHGYDPLMLIYSQHRWNDPNDTFPIRELYTNNHINTTLNERMTIQIEAQSAYFTGIIVMQWMDVIVCKTRRVSIFRHGMSNWVLNFSIIFETLIAAAFIYTPALNHVMQTHPIDWRCIVWTLPFMFMLFFYEEFRKWIIRKFPSSFFGKELLA</sequence>
<dbReference type="GO" id="GO:0005524">
    <property type="term" value="F:ATP binding"/>
    <property type="evidence" value="ECO:0007669"/>
    <property type="project" value="UniProtKB-KW"/>
</dbReference>
<keyword evidence="14 15" id="KW-0472">Membrane</keyword>
<evidence type="ECO:0000256" key="1">
    <source>
        <dbReference type="ARBA" id="ARBA00004651"/>
    </source>
</evidence>
<dbReference type="InterPro" id="IPR036412">
    <property type="entry name" value="HAD-like_sf"/>
</dbReference>
<dbReference type="SFLD" id="SFLDF00027">
    <property type="entry name" value="p-type_atpase"/>
    <property type="match status" value="1"/>
</dbReference>
<dbReference type="InterPro" id="IPR044492">
    <property type="entry name" value="P_typ_ATPase_HD_dom"/>
</dbReference>
<dbReference type="InterPro" id="IPR018303">
    <property type="entry name" value="ATPase_P-typ_P_site"/>
</dbReference>
<evidence type="ECO:0000259" key="17">
    <source>
        <dbReference type="Pfam" id="PF00689"/>
    </source>
</evidence>
<dbReference type="SUPFAM" id="SSF56784">
    <property type="entry name" value="HAD-like"/>
    <property type="match status" value="1"/>
</dbReference>
<dbReference type="Gene3D" id="2.70.150.10">
    <property type="entry name" value="Calcium-transporting ATPase, cytoplasmic transduction domain A"/>
    <property type="match status" value="1"/>
</dbReference>
<evidence type="ECO:0000256" key="15">
    <source>
        <dbReference type="RuleBase" id="RU362084"/>
    </source>
</evidence>
<keyword evidence="5 15" id="KW-0633">Potassium transport</keyword>
<dbReference type="OrthoDB" id="6499882at2759"/>
<dbReference type="Pfam" id="PF00122">
    <property type="entry name" value="E1-E2_ATPase"/>
    <property type="match status" value="1"/>
</dbReference>
<keyword evidence="15" id="KW-0479">Metal-binding</keyword>
<dbReference type="InterPro" id="IPR008250">
    <property type="entry name" value="ATPase_P-typ_transduc_dom_A_sf"/>
</dbReference>
<keyword evidence="13 15" id="KW-0406">Ion transport</keyword>
<comment type="caution">
    <text evidence="19">The sequence shown here is derived from an EMBL/GenBank/DDBJ whole genome shotgun (WGS) entry which is preliminary data.</text>
</comment>